<keyword evidence="1" id="KW-1133">Transmembrane helix</keyword>
<dbReference type="EMBL" id="HBGH01017296">
    <property type="protein sequence ID" value="CAD9237481.1"/>
    <property type="molecule type" value="Transcribed_RNA"/>
</dbReference>
<feature type="transmembrane region" description="Helical" evidence="1">
    <location>
        <begin position="6"/>
        <end position="29"/>
    </location>
</feature>
<evidence type="ECO:0000256" key="1">
    <source>
        <dbReference type="SAM" id="Phobius"/>
    </source>
</evidence>
<organism evidence="3">
    <name type="scientific">Compsopogon caeruleus</name>
    <dbReference type="NCBI Taxonomy" id="31354"/>
    <lineage>
        <taxon>Eukaryota</taxon>
        <taxon>Rhodophyta</taxon>
        <taxon>Compsopogonophyceae</taxon>
        <taxon>Compsopogonales</taxon>
        <taxon>Compsopogonaceae</taxon>
        <taxon>Compsopogon</taxon>
    </lineage>
</organism>
<accession>A0A6T6CMF2</accession>
<gene>
    <name evidence="2" type="ORF">CCAE0312_LOCUS9580</name>
    <name evidence="3" type="ORF">CCAE0312_LOCUS9581</name>
</gene>
<protein>
    <submittedName>
        <fullName evidence="3">Uncharacterized protein</fullName>
    </submittedName>
</protein>
<dbReference type="AlphaFoldDB" id="A0A6T6CMF2"/>
<dbReference type="Gene3D" id="1.20.5.170">
    <property type="match status" value="1"/>
</dbReference>
<evidence type="ECO:0000313" key="2">
    <source>
        <dbReference type="EMBL" id="CAD9237481.1"/>
    </source>
</evidence>
<keyword evidence="1" id="KW-0812">Transmembrane</keyword>
<reference evidence="3" key="1">
    <citation type="submission" date="2021-01" db="EMBL/GenBank/DDBJ databases">
        <authorList>
            <person name="Corre E."/>
            <person name="Pelletier E."/>
            <person name="Niang G."/>
            <person name="Scheremetjew M."/>
            <person name="Finn R."/>
            <person name="Kale V."/>
            <person name="Holt S."/>
            <person name="Cochrane G."/>
            <person name="Meng A."/>
            <person name="Brown T."/>
            <person name="Cohen L."/>
        </authorList>
    </citation>
    <scope>NUCLEOTIDE SEQUENCE</scope>
    <source>
        <strain evidence="3">SAG 36.94</strain>
    </source>
</reference>
<keyword evidence="1" id="KW-0472">Membrane</keyword>
<name>A0A6T6CMF2_9RHOD</name>
<evidence type="ECO:0000313" key="3">
    <source>
        <dbReference type="EMBL" id="CAD9237482.1"/>
    </source>
</evidence>
<dbReference type="EMBL" id="HBGH01017297">
    <property type="protein sequence ID" value="CAD9237482.1"/>
    <property type="molecule type" value="Transcribed_RNA"/>
</dbReference>
<sequence length="114" mass="12754">MGAGAFFSAIPRVIIGILRGILNFFKNIIRKREDGRWVFFNLAYDEWARTLAFFIIFYLAIAGFFIAMLSISTAIRAKGVTYMRPGSILYCDPLSEDYLGAEVCPKIANVKTGA</sequence>
<feature type="transmembrane region" description="Helical" evidence="1">
    <location>
        <begin position="50"/>
        <end position="75"/>
    </location>
</feature>
<proteinExistence type="predicted"/>